<dbReference type="InterPro" id="IPR006675">
    <property type="entry name" value="HDIG_dom"/>
</dbReference>
<feature type="region of interest" description="Disordered" evidence="2">
    <location>
        <begin position="28"/>
        <end position="52"/>
    </location>
</feature>
<dbReference type="AlphaFoldDB" id="A0A150QPC7"/>
<organism evidence="4 5">
    <name type="scientific">Sorangium cellulosum</name>
    <name type="common">Polyangium cellulosum</name>
    <dbReference type="NCBI Taxonomy" id="56"/>
    <lineage>
        <taxon>Bacteria</taxon>
        <taxon>Pseudomonadati</taxon>
        <taxon>Myxococcota</taxon>
        <taxon>Polyangia</taxon>
        <taxon>Polyangiales</taxon>
        <taxon>Polyangiaceae</taxon>
        <taxon>Sorangium</taxon>
    </lineage>
</organism>
<keyword evidence="4" id="KW-0378">Hydrolase</keyword>
<dbReference type="Proteomes" id="UP000075260">
    <property type="component" value="Unassembled WGS sequence"/>
</dbReference>
<dbReference type="InterPro" id="IPR050124">
    <property type="entry name" value="tRNA_CCA-adding_enzyme"/>
</dbReference>
<dbReference type="PANTHER" id="PTHR47545:SF2">
    <property type="entry name" value="CC-ADDING TRNA NUCLEOTIDYLTRANSFERASE"/>
    <property type="match status" value="1"/>
</dbReference>
<protein>
    <submittedName>
        <fullName evidence="4">Metal-dependent phosphohydrolase</fullName>
    </submittedName>
</protein>
<proteinExistence type="predicted"/>
<accession>A0A150QPC7</accession>
<dbReference type="GO" id="GO:0000166">
    <property type="term" value="F:nucleotide binding"/>
    <property type="evidence" value="ECO:0007669"/>
    <property type="project" value="UniProtKB-KW"/>
</dbReference>
<dbReference type="PANTHER" id="PTHR47545">
    <property type="entry name" value="MULTIFUNCTIONAL CCA PROTEIN"/>
    <property type="match status" value="1"/>
</dbReference>
<dbReference type="InterPro" id="IPR006674">
    <property type="entry name" value="HD_domain"/>
</dbReference>
<dbReference type="RefSeq" id="WP_061608103.1">
    <property type="nucleotide sequence ID" value="NZ_JEMA01000447.1"/>
</dbReference>
<sequence>MWKASVQEILTQEASPKRAMEALEWAAERAERADAAQPETSAEPRTSPRVISGRPADFKAAAAIYLPDVRKMLDRIMMSKDAEAGLDALLESGALAAMLPEVEAMVGFGDGEWRHKDVWKHTKQVVRQAVPRLEVRWAALLHDIGKTRTRSISPTGEVHFFGHAEVGARMFDKIDRRLPLFTKEESLKASIRFLILHHLRASQYEPSWTDSAVRRFAKEMGGCLNDVLDLSRADITTKRPEKKRKGLKQISDLAERVLQVQAQDAVVPPLPSGIGDAIMQSFGLPPSRKVGEIKRALEQAVESGEVPSHQESDVYIAFLRENAERFGI</sequence>
<gene>
    <name evidence="4" type="ORF">BE15_01760</name>
</gene>
<evidence type="ECO:0000256" key="2">
    <source>
        <dbReference type="SAM" id="MobiDB-lite"/>
    </source>
</evidence>
<evidence type="ECO:0000313" key="4">
    <source>
        <dbReference type="EMBL" id="KYF69794.1"/>
    </source>
</evidence>
<comment type="caution">
    <text evidence="4">The sequence shown here is derived from an EMBL/GenBank/DDBJ whole genome shotgun (WGS) entry which is preliminary data.</text>
</comment>
<dbReference type="InterPro" id="IPR003607">
    <property type="entry name" value="HD/PDEase_dom"/>
</dbReference>
<name>A0A150QPC7_SORCE</name>
<dbReference type="Gene3D" id="1.10.3090.10">
    <property type="entry name" value="cca-adding enzyme, domain 2"/>
    <property type="match status" value="1"/>
</dbReference>
<dbReference type="Pfam" id="PF01966">
    <property type="entry name" value="HD"/>
    <property type="match status" value="1"/>
</dbReference>
<feature type="domain" description="HD" evidence="3">
    <location>
        <begin position="130"/>
        <end position="234"/>
    </location>
</feature>
<dbReference type="EMBL" id="JEMA01000447">
    <property type="protein sequence ID" value="KYF69794.1"/>
    <property type="molecule type" value="Genomic_DNA"/>
</dbReference>
<reference evidence="4 5" key="1">
    <citation type="submission" date="2014-02" db="EMBL/GenBank/DDBJ databases">
        <title>The small core and large imbalanced accessory genome model reveals a collaborative survival strategy of Sorangium cellulosum strains in nature.</title>
        <authorList>
            <person name="Han K."/>
            <person name="Peng R."/>
            <person name="Blom J."/>
            <person name="Li Y.-Z."/>
        </authorList>
    </citation>
    <scope>NUCLEOTIDE SEQUENCE [LARGE SCALE GENOMIC DNA]</scope>
    <source>
        <strain evidence="4 5">So0008-312</strain>
    </source>
</reference>
<dbReference type="GO" id="GO:0016787">
    <property type="term" value="F:hydrolase activity"/>
    <property type="evidence" value="ECO:0007669"/>
    <property type="project" value="UniProtKB-KW"/>
</dbReference>
<dbReference type="OrthoDB" id="9805698at2"/>
<evidence type="ECO:0000313" key="5">
    <source>
        <dbReference type="Proteomes" id="UP000075260"/>
    </source>
</evidence>
<dbReference type="CDD" id="cd00077">
    <property type="entry name" value="HDc"/>
    <property type="match status" value="1"/>
</dbReference>
<evidence type="ECO:0000256" key="1">
    <source>
        <dbReference type="ARBA" id="ARBA00022741"/>
    </source>
</evidence>
<evidence type="ECO:0000259" key="3">
    <source>
        <dbReference type="Pfam" id="PF01966"/>
    </source>
</evidence>
<dbReference type="NCBIfam" id="TIGR00277">
    <property type="entry name" value="HDIG"/>
    <property type="match status" value="1"/>
</dbReference>
<keyword evidence="1" id="KW-0547">Nucleotide-binding</keyword>
<dbReference type="SUPFAM" id="SSF81891">
    <property type="entry name" value="Poly A polymerase C-terminal region-like"/>
    <property type="match status" value="1"/>
</dbReference>